<dbReference type="Proteomes" id="UP000194885">
    <property type="component" value="Unassembled WGS sequence"/>
</dbReference>
<reference evidence="4 5" key="1">
    <citation type="submission" date="2017-05" db="EMBL/GenBank/DDBJ databases">
        <title>The Genome Sequence of Enterococcus faecium 7H8_DIV0219.</title>
        <authorList>
            <consortium name="The Broad Institute Genomics Platform"/>
            <consortium name="The Broad Institute Genomic Center for Infectious Diseases"/>
            <person name="Earl A."/>
            <person name="Manson A."/>
            <person name="Schwartman J."/>
            <person name="Gilmore M."/>
            <person name="Abouelleil A."/>
            <person name="Cao P."/>
            <person name="Chapman S."/>
            <person name="Cusick C."/>
            <person name="Shea T."/>
            <person name="Young S."/>
            <person name="Neafsey D."/>
            <person name="Nusbaum C."/>
            <person name="Birren B."/>
        </authorList>
    </citation>
    <scope>NUCLEOTIDE SEQUENCE [LARGE SCALE GENOMIC DNA]</scope>
    <source>
        <strain evidence="4 5">7H8_DIV0219</strain>
    </source>
</reference>
<comment type="caution">
    <text evidence="4">The sequence shown here is derived from an EMBL/GenBank/DDBJ whole genome shotgun (WGS) entry which is preliminary data.</text>
</comment>
<dbReference type="InterPro" id="IPR042002">
    <property type="entry name" value="Sortase_C"/>
</dbReference>
<evidence type="ECO:0000256" key="3">
    <source>
        <dbReference type="SAM" id="Phobius"/>
    </source>
</evidence>
<sequence length="281" mass="32898">MKRNVDRKKQKRRIIYTLFSSVILLGVLLLLAPIIFDMVNLAHRKDMMTKYEQQLPVEDAQLTLIKKYNEMIYHQQKEESTETIKITEIQKNLKLPIGYIDIPSIKLKNMVIYFGDSDWVLNRGIGTLPWTSLPIGGKNTLSGITGHSGLANQILFDNIRYLNNGDLFYVNAFGKRLAYQVYDQKVIDPNDKEAIKAFYVQKDKDIAALMTCTPLFVNSHRLVVYGKRIPIKDAKKVKIAHRTIWSLDMIWITVLLLFLLLLLLWMLYRYFRDKRKKREID</sequence>
<feature type="active site" description="Acyl-thioester intermediate" evidence="2">
    <location>
        <position position="212"/>
    </location>
</feature>
<dbReference type="EMBL" id="NGKW01000001">
    <property type="protein sequence ID" value="OTN95809.1"/>
    <property type="molecule type" value="Genomic_DNA"/>
</dbReference>
<dbReference type="InterPro" id="IPR023365">
    <property type="entry name" value="Sortase_dom-sf"/>
</dbReference>
<proteinExistence type="predicted"/>
<gene>
    <name evidence="4" type="ORF">A5810_000114</name>
</gene>
<dbReference type="SUPFAM" id="SSF63817">
    <property type="entry name" value="Sortase"/>
    <property type="match status" value="1"/>
</dbReference>
<dbReference type="AlphaFoldDB" id="A0A242BKA0"/>
<feature type="transmembrane region" description="Helical" evidence="3">
    <location>
        <begin position="14"/>
        <end position="36"/>
    </location>
</feature>
<dbReference type="GO" id="GO:0016787">
    <property type="term" value="F:hydrolase activity"/>
    <property type="evidence" value="ECO:0007669"/>
    <property type="project" value="UniProtKB-KW"/>
</dbReference>
<evidence type="ECO:0000256" key="1">
    <source>
        <dbReference type="ARBA" id="ARBA00022801"/>
    </source>
</evidence>
<dbReference type="Pfam" id="PF04203">
    <property type="entry name" value="Sortase"/>
    <property type="match status" value="1"/>
</dbReference>
<dbReference type="InterPro" id="IPR005754">
    <property type="entry name" value="Sortase"/>
</dbReference>
<evidence type="ECO:0008006" key="6">
    <source>
        <dbReference type="Google" id="ProtNLM"/>
    </source>
</evidence>
<dbReference type="Gene3D" id="2.40.260.10">
    <property type="entry name" value="Sortase"/>
    <property type="match status" value="1"/>
</dbReference>
<evidence type="ECO:0000313" key="5">
    <source>
        <dbReference type="Proteomes" id="UP000194885"/>
    </source>
</evidence>
<keyword evidence="3" id="KW-0812">Transmembrane</keyword>
<dbReference type="NCBIfam" id="TIGR01076">
    <property type="entry name" value="sortase_fam"/>
    <property type="match status" value="1"/>
</dbReference>
<organism evidence="4 5">
    <name type="scientific">Enterococcus faecium</name>
    <name type="common">Streptococcus faecium</name>
    <dbReference type="NCBI Taxonomy" id="1352"/>
    <lineage>
        <taxon>Bacteria</taxon>
        <taxon>Bacillati</taxon>
        <taxon>Bacillota</taxon>
        <taxon>Bacilli</taxon>
        <taxon>Lactobacillales</taxon>
        <taxon>Enterococcaceae</taxon>
        <taxon>Enterococcus</taxon>
    </lineage>
</organism>
<evidence type="ECO:0000256" key="2">
    <source>
        <dbReference type="PIRSR" id="PIRSR605754-1"/>
    </source>
</evidence>
<feature type="transmembrane region" description="Helical" evidence="3">
    <location>
        <begin position="249"/>
        <end position="268"/>
    </location>
</feature>
<keyword evidence="3" id="KW-1133">Transmembrane helix</keyword>
<protein>
    <recommendedName>
        <fullName evidence="6">Class C sortase</fullName>
    </recommendedName>
</protein>
<dbReference type="NCBIfam" id="NF033745">
    <property type="entry name" value="class_C_sortase"/>
    <property type="match status" value="1"/>
</dbReference>
<dbReference type="CDD" id="cd05827">
    <property type="entry name" value="Sortase_C"/>
    <property type="match status" value="1"/>
</dbReference>
<evidence type="ECO:0000313" key="4">
    <source>
        <dbReference type="EMBL" id="OTN95809.1"/>
    </source>
</evidence>
<feature type="active site" description="Proton donor/acceptor" evidence="2">
    <location>
        <position position="147"/>
    </location>
</feature>
<keyword evidence="1" id="KW-0378">Hydrolase</keyword>
<name>A0A242BKA0_ENTFC</name>
<keyword evidence="3" id="KW-0472">Membrane</keyword>
<accession>A0A242BKA0</accession>
<dbReference type="RefSeq" id="WP_086322860.1">
    <property type="nucleotide sequence ID" value="NZ_NGKW01000001.1"/>
</dbReference>